<evidence type="ECO:0000256" key="3">
    <source>
        <dbReference type="ARBA" id="ARBA00034003"/>
    </source>
</evidence>
<dbReference type="GO" id="GO:0005524">
    <property type="term" value="F:ATP binding"/>
    <property type="evidence" value="ECO:0007669"/>
    <property type="project" value="InterPro"/>
</dbReference>
<sequence length="276" mass="32288">MFAAPMLLEKSDEPFDDEKYITELKLDGIRLILTKFNNQIKLYSRHNNEVTAKFPELLHLNIPDGTVLDGEIIVSDSEGKPDFEAMMERFQSKRSEHTIQYCIFDVLYHKGEKVTHLPLLQRKELLDSLVENEKHISKVQWLHGNGRAYFDLVKQNGLEGIVLKKADSKYQIKKRSHDWLKVINYQYTDVVITGLRKDKFGLLLAFEENGRLKPGGLMEFMTPAARKQFYGEYRDLIVDENKKFTFIEPKIKCRVKFRNYTKTGLLRSPSFVEYIS</sequence>
<keyword evidence="2" id="KW-0436">Ligase</keyword>
<evidence type="ECO:0000256" key="1">
    <source>
        <dbReference type="ARBA" id="ARBA00007572"/>
    </source>
</evidence>
<dbReference type="GO" id="GO:0006310">
    <property type="term" value="P:DNA recombination"/>
    <property type="evidence" value="ECO:0007669"/>
    <property type="project" value="InterPro"/>
</dbReference>
<keyword evidence="6" id="KW-1185">Reference proteome</keyword>
<organism evidence="5 6">
    <name type="scientific">Bacillus yapensis</name>
    <dbReference type="NCBI Taxonomy" id="2492960"/>
    <lineage>
        <taxon>Bacteria</taxon>
        <taxon>Bacillati</taxon>
        <taxon>Bacillota</taxon>
        <taxon>Bacilli</taxon>
        <taxon>Bacillales</taxon>
        <taxon>Bacillaceae</taxon>
        <taxon>Bacillus</taxon>
    </lineage>
</organism>
<dbReference type="Pfam" id="PF01068">
    <property type="entry name" value="DNA_ligase_A_M"/>
    <property type="match status" value="1"/>
</dbReference>
<dbReference type="NCBIfam" id="NF005796">
    <property type="entry name" value="PRK07636.1"/>
    <property type="match status" value="1"/>
</dbReference>
<protein>
    <recommendedName>
        <fullName evidence="4">ATP-dependent DNA ligase family profile domain-containing protein</fullName>
    </recommendedName>
</protein>
<dbReference type="Gene3D" id="3.30.1490.70">
    <property type="match status" value="1"/>
</dbReference>
<accession>A0A431VU21</accession>
<dbReference type="PROSITE" id="PS50160">
    <property type="entry name" value="DNA_LIGASE_A3"/>
    <property type="match status" value="1"/>
</dbReference>
<dbReference type="SUPFAM" id="SSF50249">
    <property type="entry name" value="Nucleic acid-binding proteins"/>
    <property type="match status" value="1"/>
</dbReference>
<dbReference type="Proteomes" id="UP000271374">
    <property type="component" value="Unassembled WGS sequence"/>
</dbReference>
<dbReference type="Gene3D" id="3.30.470.30">
    <property type="entry name" value="DNA ligase/mRNA capping enzyme"/>
    <property type="match status" value="1"/>
</dbReference>
<name>A0A431VU21_9BACI</name>
<comment type="catalytic activity">
    <reaction evidence="3">
        <text>ATP + (deoxyribonucleotide)n-3'-hydroxyl + 5'-phospho-(deoxyribonucleotide)m = (deoxyribonucleotide)n+m + AMP + diphosphate.</text>
        <dbReference type="EC" id="6.5.1.1"/>
    </reaction>
</comment>
<evidence type="ECO:0000259" key="4">
    <source>
        <dbReference type="PROSITE" id="PS50160"/>
    </source>
</evidence>
<comment type="caution">
    <text evidence="5">The sequence shown here is derived from an EMBL/GenBank/DDBJ whole genome shotgun (WGS) entry which is preliminary data.</text>
</comment>
<gene>
    <name evidence="5" type="ORF">EKG37_20930</name>
</gene>
<dbReference type="CDD" id="cd07906">
    <property type="entry name" value="Adenylation_DNA_ligase_LigD_LigC"/>
    <property type="match status" value="1"/>
</dbReference>
<dbReference type="GO" id="GO:0003910">
    <property type="term" value="F:DNA ligase (ATP) activity"/>
    <property type="evidence" value="ECO:0007669"/>
    <property type="project" value="UniProtKB-EC"/>
</dbReference>
<proteinExistence type="inferred from homology"/>
<dbReference type="GO" id="GO:0006281">
    <property type="term" value="P:DNA repair"/>
    <property type="evidence" value="ECO:0007669"/>
    <property type="project" value="InterPro"/>
</dbReference>
<dbReference type="OrthoDB" id="5503604at2"/>
<dbReference type="PANTHER" id="PTHR45674:SF4">
    <property type="entry name" value="DNA LIGASE 1"/>
    <property type="match status" value="1"/>
</dbReference>
<dbReference type="InterPro" id="IPR012310">
    <property type="entry name" value="DNA_ligase_ATP-dep_cent"/>
</dbReference>
<reference evidence="5 6" key="1">
    <citation type="submission" date="2018-12" db="EMBL/GenBank/DDBJ databases">
        <title>Bacillus yapensis draft genome sequence.</title>
        <authorList>
            <person name="Yu L."/>
            <person name="Xu X."/>
            <person name="Tang X."/>
        </authorList>
    </citation>
    <scope>NUCLEOTIDE SEQUENCE [LARGE SCALE GENOMIC DNA]</scope>
    <source>
        <strain evidence="5 6">XXST-01</strain>
    </source>
</reference>
<dbReference type="EMBL" id="RXNT01000023">
    <property type="protein sequence ID" value="RTR26539.1"/>
    <property type="molecule type" value="Genomic_DNA"/>
</dbReference>
<dbReference type="SUPFAM" id="SSF56091">
    <property type="entry name" value="DNA ligase/mRNA capping enzyme, catalytic domain"/>
    <property type="match status" value="1"/>
</dbReference>
<comment type="similarity">
    <text evidence="1">Belongs to the ATP-dependent DNA ligase family.</text>
</comment>
<dbReference type="RefSeq" id="WP_126410718.1">
    <property type="nucleotide sequence ID" value="NZ_RXNT01000023.1"/>
</dbReference>
<dbReference type="AlphaFoldDB" id="A0A431VU21"/>
<feature type="domain" description="ATP-dependent DNA ligase family profile" evidence="4">
    <location>
        <begin position="92"/>
        <end position="218"/>
    </location>
</feature>
<evidence type="ECO:0000313" key="6">
    <source>
        <dbReference type="Proteomes" id="UP000271374"/>
    </source>
</evidence>
<dbReference type="Gene3D" id="2.40.50.140">
    <property type="entry name" value="Nucleic acid-binding proteins"/>
    <property type="match status" value="1"/>
</dbReference>
<evidence type="ECO:0000256" key="2">
    <source>
        <dbReference type="ARBA" id="ARBA00022598"/>
    </source>
</evidence>
<dbReference type="InterPro" id="IPR012340">
    <property type="entry name" value="NA-bd_OB-fold"/>
</dbReference>
<evidence type="ECO:0000313" key="5">
    <source>
        <dbReference type="EMBL" id="RTR26539.1"/>
    </source>
</evidence>
<dbReference type="InterPro" id="IPR050191">
    <property type="entry name" value="ATP-dep_DNA_ligase"/>
</dbReference>
<dbReference type="PANTHER" id="PTHR45674">
    <property type="entry name" value="DNA LIGASE 1/3 FAMILY MEMBER"/>
    <property type="match status" value="1"/>
</dbReference>